<evidence type="ECO:0000313" key="2">
    <source>
        <dbReference type="EnsemblPlants" id="AES76107"/>
    </source>
</evidence>
<name>G7KQC7_MEDTR</name>
<dbReference type="PaxDb" id="3880-AES76107"/>
<gene>
    <name evidence="1" type="ordered locus">MTR_6g071350</name>
</gene>
<organism evidence="1 3">
    <name type="scientific">Medicago truncatula</name>
    <name type="common">Barrel medic</name>
    <name type="synonym">Medicago tribuloides</name>
    <dbReference type="NCBI Taxonomy" id="3880"/>
    <lineage>
        <taxon>Eukaryota</taxon>
        <taxon>Viridiplantae</taxon>
        <taxon>Streptophyta</taxon>
        <taxon>Embryophyta</taxon>
        <taxon>Tracheophyta</taxon>
        <taxon>Spermatophyta</taxon>
        <taxon>Magnoliopsida</taxon>
        <taxon>eudicotyledons</taxon>
        <taxon>Gunneridae</taxon>
        <taxon>Pentapetalae</taxon>
        <taxon>rosids</taxon>
        <taxon>fabids</taxon>
        <taxon>Fabales</taxon>
        <taxon>Fabaceae</taxon>
        <taxon>Papilionoideae</taxon>
        <taxon>50 kb inversion clade</taxon>
        <taxon>NPAAA clade</taxon>
        <taxon>Hologalegina</taxon>
        <taxon>IRL clade</taxon>
        <taxon>Trifolieae</taxon>
        <taxon>Medicago</taxon>
    </lineage>
</organism>
<evidence type="ECO:0000313" key="1">
    <source>
        <dbReference type="EMBL" id="AES76107.2"/>
    </source>
</evidence>
<reference evidence="1 3" key="2">
    <citation type="journal article" date="2014" name="BMC Genomics">
        <title>An improved genome release (version Mt4.0) for the model legume Medicago truncatula.</title>
        <authorList>
            <person name="Tang H."/>
            <person name="Krishnakumar V."/>
            <person name="Bidwell S."/>
            <person name="Rosen B."/>
            <person name="Chan A."/>
            <person name="Zhou S."/>
            <person name="Gentzbittel L."/>
            <person name="Childs K.L."/>
            <person name="Yandell M."/>
            <person name="Gundlach H."/>
            <person name="Mayer K.F."/>
            <person name="Schwartz D.C."/>
            <person name="Town C.D."/>
        </authorList>
    </citation>
    <scope>GENOME REANNOTATION</scope>
    <source>
        <strain evidence="2 3">cv. Jemalong A17</strain>
    </source>
</reference>
<protein>
    <submittedName>
        <fullName evidence="1">Ubiquitin-conjugating enzyme</fullName>
    </submittedName>
</protein>
<dbReference type="EnsemblPlants" id="AES76107">
    <property type="protein sequence ID" value="AES76107"/>
    <property type="gene ID" value="MTR_6g071350"/>
</dbReference>
<reference evidence="2" key="3">
    <citation type="submission" date="2015-04" db="UniProtKB">
        <authorList>
            <consortium name="EnsemblPlants"/>
        </authorList>
    </citation>
    <scope>IDENTIFICATION</scope>
    <source>
        <strain evidence="2">cv. Jemalong A17</strain>
    </source>
</reference>
<accession>A0A0C3VXK9</accession>
<dbReference type="Proteomes" id="UP000002051">
    <property type="component" value="Chromosome 6"/>
</dbReference>
<reference evidence="1 3" key="1">
    <citation type="journal article" date="2011" name="Nature">
        <title>The Medicago genome provides insight into the evolution of rhizobial symbioses.</title>
        <authorList>
            <person name="Young N.D."/>
            <person name="Debelle F."/>
            <person name="Oldroyd G.E."/>
            <person name="Geurts R."/>
            <person name="Cannon S.B."/>
            <person name="Udvardi M.K."/>
            <person name="Benedito V.A."/>
            <person name="Mayer K.F."/>
            <person name="Gouzy J."/>
            <person name="Schoof H."/>
            <person name="Van de Peer Y."/>
            <person name="Proost S."/>
            <person name="Cook D.R."/>
            <person name="Meyers B.C."/>
            <person name="Spannagl M."/>
            <person name="Cheung F."/>
            <person name="De Mita S."/>
            <person name="Krishnakumar V."/>
            <person name="Gundlach H."/>
            <person name="Zhou S."/>
            <person name="Mudge J."/>
            <person name="Bharti A.K."/>
            <person name="Murray J.D."/>
            <person name="Naoumkina M.A."/>
            <person name="Rosen B."/>
            <person name="Silverstein K.A."/>
            <person name="Tang H."/>
            <person name="Rombauts S."/>
            <person name="Zhao P.X."/>
            <person name="Zhou P."/>
            <person name="Barbe V."/>
            <person name="Bardou P."/>
            <person name="Bechner M."/>
            <person name="Bellec A."/>
            <person name="Berger A."/>
            <person name="Berges H."/>
            <person name="Bidwell S."/>
            <person name="Bisseling T."/>
            <person name="Choisne N."/>
            <person name="Couloux A."/>
            <person name="Denny R."/>
            <person name="Deshpande S."/>
            <person name="Dai X."/>
            <person name="Doyle J.J."/>
            <person name="Dudez A.M."/>
            <person name="Farmer A.D."/>
            <person name="Fouteau S."/>
            <person name="Franken C."/>
            <person name="Gibelin C."/>
            <person name="Gish J."/>
            <person name="Goldstein S."/>
            <person name="Gonzalez A.J."/>
            <person name="Green P.J."/>
            <person name="Hallab A."/>
            <person name="Hartog M."/>
            <person name="Hua A."/>
            <person name="Humphray S.J."/>
            <person name="Jeong D.H."/>
            <person name="Jing Y."/>
            <person name="Jocker A."/>
            <person name="Kenton S.M."/>
            <person name="Kim D.J."/>
            <person name="Klee K."/>
            <person name="Lai H."/>
            <person name="Lang C."/>
            <person name="Lin S."/>
            <person name="Macmil S.L."/>
            <person name="Magdelenat G."/>
            <person name="Matthews L."/>
            <person name="McCorrison J."/>
            <person name="Monaghan E.L."/>
            <person name="Mun J.H."/>
            <person name="Najar F.Z."/>
            <person name="Nicholson C."/>
            <person name="Noirot C."/>
            <person name="O'Bleness M."/>
            <person name="Paule C.R."/>
            <person name="Poulain J."/>
            <person name="Prion F."/>
            <person name="Qin B."/>
            <person name="Qu C."/>
            <person name="Retzel E.F."/>
            <person name="Riddle C."/>
            <person name="Sallet E."/>
            <person name="Samain S."/>
            <person name="Samson N."/>
            <person name="Sanders I."/>
            <person name="Saurat O."/>
            <person name="Scarpelli C."/>
            <person name="Schiex T."/>
            <person name="Segurens B."/>
            <person name="Severin A.J."/>
            <person name="Sherrier D.J."/>
            <person name="Shi R."/>
            <person name="Sims S."/>
            <person name="Singer S.R."/>
            <person name="Sinharoy S."/>
            <person name="Sterck L."/>
            <person name="Viollet A."/>
            <person name="Wang B.B."/>
            <person name="Wang K."/>
            <person name="Wang M."/>
            <person name="Wang X."/>
            <person name="Warfsmann J."/>
            <person name="Weissenbach J."/>
            <person name="White D.D."/>
            <person name="White J.D."/>
            <person name="Wiley G.B."/>
            <person name="Wincker P."/>
            <person name="Xing Y."/>
            <person name="Yang L."/>
            <person name="Yao Z."/>
            <person name="Ying F."/>
            <person name="Zhai J."/>
            <person name="Zhou L."/>
            <person name="Zuber A."/>
            <person name="Denarie J."/>
            <person name="Dixon R.A."/>
            <person name="May G.D."/>
            <person name="Schwartz D.C."/>
            <person name="Rogers J."/>
            <person name="Quetier F."/>
            <person name="Town C.D."/>
            <person name="Roe B.A."/>
        </authorList>
    </citation>
    <scope>NUCLEOTIDE SEQUENCE [LARGE SCALE GENOMIC DNA]</scope>
    <source>
        <strain evidence="1">A17</strain>
        <strain evidence="2 3">cv. Jemalong A17</strain>
    </source>
</reference>
<proteinExistence type="predicted"/>
<dbReference type="AlphaFoldDB" id="G7KQC7"/>
<keyword evidence="3" id="KW-1185">Reference proteome</keyword>
<evidence type="ECO:0000313" key="3">
    <source>
        <dbReference type="Proteomes" id="UP000002051"/>
    </source>
</evidence>
<accession>G7KQC7</accession>
<dbReference type="HOGENOM" id="CLU_057598_0_0_1"/>
<sequence>MACKSSLFNFINLNIVHIKKVYGKKRVELPDIYPYKSPSMGFVIKVYNPNVDEMPQGSSSANKGTCRSPFKEVLALAIFVIKFSTYLESQKFMANESSLDHLDLVNHKSDGNLLDAKSQNNKCEGVQNFNGDGNEDGNEKFSTGVEDDLATSSVETSENEFHSRKRKRESLSGMINWTKNIAIHPFDPEEYKGGQDFLDQMLWARDVLSVRKHAEPDSGSSSKKVKKMHPSMYEDPVVKLRYSQRQPVPSKPRCSCCISLSVAGNKLKKSKPSVGHRFQAELPQCTGVVYESDSKCLGTQVWPVNEDSKPTTETDLVGRERRGMCSCKVQGSADCVRFHIGANRTELKLELGSAFYHMGFDKMGEEVKFGSFGDGFGRKAIKHPSTDFMECSENTQCFDFE</sequence>
<dbReference type="eggNOG" id="KOG0416">
    <property type="taxonomic scope" value="Eukaryota"/>
</dbReference>
<dbReference type="PANTHER" id="PTHR46410">
    <property type="entry name" value="AT-RICH INTERACTIVE DOMAIN-CONTAINING PROTEIN 2"/>
    <property type="match status" value="1"/>
</dbReference>
<dbReference type="EMBL" id="CM001222">
    <property type="protein sequence ID" value="AES76107.2"/>
    <property type="molecule type" value="Genomic_DNA"/>
</dbReference>
<dbReference type="PANTHER" id="PTHR46410:SF18">
    <property type="entry name" value="AT-RICH INTERACTIVE DOMAIN-CONTAINING PROTEIN 2"/>
    <property type="match status" value="1"/>
</dbReference>